<feature type="domain" description="EF-hand" evidence="7">
    <location>
        <begin position="492"/>
        <end position="527"/>
    </location>
</feature>
<dbReference type="EMBL" id="CAMXCT010000313">
    <property type="protein sequence ID" value="CAI3977006.1"/>
    <property type="molecule type" value="Genomic_DNA"/>
</dbReference>
<feature type="transmembrane region" description="Helical" evidence="6">
    <location>
        <begin position="367"/>
        <end position="390"/>
    </location>
</feature>
<dbReference type="Proteomes" id="UP001152797">
    <property type="component" value="Unassembled WGS sequence"/>
</dbReference>
<dbReference type="InterPro" id="IPR005821">
    <property type="entry name" value="Ion_trans_dom"/>
</dbReference>
<keyword evidence="3" id="KW-0106">Calcium</keyword>
<reference evidence="9" key="2">
    <citation type="submission" date="2024-04" db="EMBL/GenBank/DDBJ databases">
        <authorList>
            <person name="Chen Y."/>
            <person name="Shah S."/>
            <person name="Dougan E. K."/>
            <person name="Thang M."/>
            <person name="Chan C."/>
        </authorList>
    </citation>
    <scope>NUCLEOTIDE SEQUENCE [LARGE SCALE GENOMIC DNA]</scope>
</reference>
<evidence type="ECO:0000256" key="4">
    <source>
        <dbReference type="ARBA" id="ARBA00022989"/>
    </source>
</evidence>
<evidence type="ECO:0000256" key="2">
    <source>
        <dbReference type="ARBA" id="ARBA00022692"/>
    </source>
</evidence>
<dbReference type="GO" id="GO:0001518">
    <property type="term" value="C:voltage-gated sodium channel complex"/>
    <property type="evidence" value="ECO:0007669"/>
    <property type="project" value="TreeGrafter"/>
</dbReference>
<dbReference type="GO" id="GO:0005248">
    <property type="term" value="F:voltage-gated sodium channel activity"/>
    <property type="evidence" value="ECO:0007669"/>
    <property type="project" value="TreeGrafter"/>
</dbReference>
<dbReference type="Gene3D" id="1.20.120.350">
    <property type="entry name" value="Voltage-gated potassium channels. Chain C"/>
    <property type="match status" value="1"/>
</dbReference>
<dbReference type="Pfam" id="PF00520">
    <property type="entry name" value="Ion_trans"/>
    <property type="match status" value="1"/>
</dbReference>
<dbReference type="EMBL" id="CAMXCT020000313">
    <property type="protein sequence ID" value="CAL1130381.1"/>
    <property type="molecule type" value="Genomic_DNA"/>
</dbReference>
<dbReference type="AlphaFoldDB" id="A0A9P1BS55"/>
<dbReference type="Pfam" id="PF13202">
    <property type="entry name" value="EF-hand_5"/>
    <property type="match status" value="2"/>
</dbReference>
<accession>A0A9P1BS55</accession>
<dbReference type="Gene3D" id="1.10.238.10">
    <property type="entry name" value="EF-hand"/>
    <property type="match status" value="1"/>
</dbReference>
<keyword evidence="5 6" id="KW-0472">Membrane</keyword>
<keyword evidence="11" id="KW-1185">Reference proteome</keyword>
<dbReference type="SUPFAM" id="SSF81324">
    <property type="entry name" value="Voltage-gated potassium channels"/>
    <property type="match status" value="1"/>
</dbReference>
<feature type="domain" description="EF-hand" evidence="7">
    <location>
        <begin position="535"/>
        <end position="569"/>
    </location>
</feature>
<dbReference type="GO" id="GO:0005509">
    <property type="term" value="F:calcium ion binding"/>
    <property type="evidence" value="ECO:0007669"/>
    <property type="project" value="InterPro"/>
</dbReference>
<feature type="transmembrane region" description="Helical" evidence="6">
    <location>
        <begin position="443"/>
        <end position="463"/>
    </location>
</feature>
<dbReference type="PANTHER" id="PTHR10037">
    <property type="entry name" value="VOLTAGE-GATED CATION CHANNEL CALCIUM AND SODIUM"/>
    <property type="match status" value="1"/>
</dbReference>
<dbReference type="SUPFAM" id="SSF47473">
    <property type="entry name" value="EF-hand"/>
    <property type="match status" value="1"/>
</dbReference>
<reference evidence="8" key="1">
    <citation type="submission" date="2022-10" db="EMBL/GenBank/DDBJ databases">
        <authorList>
            <person name="Chen Y."/>
            <person name="Dougan E. K."/>
            <person name="Chan C."/>
            <person name="Rhodes N."/>
            <person name="Thang M."/>
        </authorList>
    </citation>
    <scope>NUCLEOTIDE SEQUENCE</scope>
</reference>
<evidence type="ECO:0000259" key="7">
    <source>
        <dbReference type="PROSITE" id="PS50222"/>
    </source>
</evidence>
<dbReference type="OrthoDB" id="434708at2759"/>
<evidence type="ECO:0000256" key="1">
    <source>
        <dbReference type="ARBA" id="ARBA00004141"/>
    </source>
</evidence>
<dbReference type="Gene3D" id="1.10.287.70">
    <property type="match status" value="1"/>
</dbReference>
<proteinExistence type="predicted"/>
<evidence type="ECO:0000313" key="11">
    <source>
        <dbReference type="Proteomes" id="UP001152797"/>
    </source>
</evidence>
<keyword evidence="4 6" id="KW-1133">Transmembrane helix</keyword>
<dbReference type="PANTHER" id="PTHR10037:SF62">
    <property type="entry name" value="SODIUM CHANNEL PROTEIN 60E"/>
    <property type="match status" value="1"/>
</dbReference>
<dbReference type="InterPro" id="IPR027359">
    <property type="entry name" value="Volt_channel_dom_sf"/>
</dbReference>
<evidence type="ECO:0000256" key="6">
    <source>
        <dbReference type="SAM" id="Phobius"/>
    </source>
</evidence>
<comment type="caution">
    <text evidence="8">The sequence shown here is derived from an EMBL/GenBank/DDBJ whole genome shotgun (WGS) entry which is preliminary data.</text>
</comment>
<gene>
    <name evidence="8" type="ORF">C1SCF055_LOCUS5185</name>
</gene>
<feature type="transmembrane region" description="Helical" evidence="6">
    <location>
        <begin position="222"/>
        <end position="243"/>
    </location>
</feature>
<organism evidence="8">
    <name type="scientific">Cladocopium goreaui</name>
    <dbReference type="NCBI Taxonomy" id="2562237"/>
    <lineage>
        <taxon>Eukaryota</taxon>
        <taxon>Sar</taxon>
        <taxon>Alveolata</taxon>
        <taxon>Dinophyceae</taxon>
        <taxon>Suessiales</taxon>
        <taxon>Symbiodiniaceae</taxon>
        <taxon>Cladocopium</taxon>
    </lineage>
</organism>
<dbReference type="InterPro" id="IPR043203">
    <property type="entry name" value="VGCC_Ca_Na"/>
</dbReference>
<evidence type="ECO:0000256" key="3">
    <source>
        <dbReference type="ARBA" id="ARBA00022837"/>
    </source>
</evidence>
<dbReference type="PROSITE" id="PS50222">
    <property type="entry name" value="EF_HAND_2"/>
    <property type="match status" value="2"/>
</dbReference>
<evidence type="ECO:0000313" key="8">
    <source>
        <dbReference type="EMBL" id="CAI3977006.1"/>
    </source>
</evidence>
<dbReference type="InterPro" id="IPR018247">
    <property type="entry name" value="EF_Hand_1_Ca_BS"/>
</dbReference>
<evidence type="ECO:0000256" key="5">
    <source>
        <dbReference type="ARBA" id="ARBA00023136"/>
    </source>
</evidence>
<feature type="transmembrane region" description="Helical" evidence="6">
    <location>
        <begin position="274"/>
        <end position="291"/>
    </location>
</feature>
<comment type="subcellular location">
    <subcellularLocation>
        <location evidence="1">Membrane</location>
        <topology evidence="1">Multi-pass membrane protein</topology>
    </subcellularLocation>
</comment>
<dbReference type="SMART" id="SM00054">
    <property type="entry name" value="EFh"/>
    <property type="match status" value="2"/>
</dbReference>
<dbReference type="InterPro" id="IPR011992">
    <property type="entry name" value="EF-hand-dom_pair"/>
</dbReference>
<dbReference type="InterPro" id="IPR002048">
    <property type="entry name" value="EF_hand_dom"/>
</dbReference>
<dbReference type="PROSITE" id="PS00018">
    <property type="entry name" value="EF_HAND_1"/>
    <property type="match status" value="1"/>
</dbReference>
<protein>
    <submittedName>
        <fullName evidence="10">Kinesin-like protein KIF21A</fullName>
    </submittedName>
</protein>
<evidence type="ECO:0000313" key="9">
    <source>
        <dbReference type="EMBL" id="CAL1130381.1"/>
    </source>
</evidence>
<evidence type="ECO:0000313" key="10">
    <source>
        <dbReference type="EMBL" id="CAL4764318.1"/>
    </source>
</evidence>
<sequence length="622" mass="70502">MRVKSPPKAASPMAPFLETLMLSIMEESHIPKFHPFRAPFSAQLCSDLRSLSGIAMESLESEPERGPEGLKKLLQEIEAMYTLEVAELRAKVTELQSQLPYERAVGPRNISPQLAAVQPQEQHVVSKAVFDIDNGISVKSDVMEREQGSRELDDETSKKLQEYERKLGPLSLMPLRSGSMQSSAYSIDGPPSPIPIEEEEEEDVAETNAFDRFADLFLGPHFEFVICMLLLVNLIMMAAQLQYHGMRTGYSISYPRHLTPPEEMWPYAEAVFEWGDWIFAIIFTIEMFIRLGKIRLQFFRHFLNWIDFAVVCGSWVELFAASLPTSPTFLRMLRLGKLLRAVRVVRLSQVLESLQLLLKCIAASLKILFWSLVLLMVIQCSAGMTISYMLSDFMVTDDGNEEARFQVYHYYGTFSKTLLTMFEVLFANWAPACRVLIDNVSEWYSVAFIVYRCFVGFAVLNVVNAVFVQSTMKVALADEEIISNEKARSQETYRRRVNHIFRQADVSGDGIIDLPEFIRLLEHPQLQVWLHLLELDTTDLFGLFKMLDDGDGEISVEEFEAGIKRMKGTAKSLDLHMLAHTVMKINAKVDTLLGSSGGALRKSFGTRSLSNLGKPKLKSKKL</sequence>
<name>A0A9P1BS55_9DINO</name>
<keyword evidence="2 6" id="KW-0812">Transmembrane</keyword>
<dbReference type="EMBL" id="CAMXCT030000313">
    <property type="protein sequence ID" value="CAL4764318.1"/>
    <property type="molecule type" value="Genomic_DNA"/>
</dbReference>